<dbReference type="EMBL" id="JAHYIQ010000004">
    <property type="protein sequence ID" value="KAK1132447.1"/>
    <property type="molecule type" value="Genomic_DNA"/>
</dbReference>
<feature type="region of interest" description="Disordered" evidence="1">
    <location>
        <begin position="40"/>
        <end position="96"/>
    </location>
</feature>
<evidence type="ECO:0000256" key="1">
    <source>
        <dbReference type="SAM" id="MobiDB-lite"/>
    </source>
</evidence>
<proteinExistence type="predicted"/>
<organism evidence="2 3">
    <name type="scientific">Melipona bicolor</name>
    <dbReference type="NCBI Taxonomy" id="60889"/>
    <lineage>
        <taxon>Eukaryota</taxon>
        <taxon>Metazoa</taxon>
        <taxon>Ecdysozoa</taxon>
        <taxon>Arthropoda</taxon>
        <taxon>Hexapoda</taxon>
        <taxon>Insecta</taxon>
        <taxon>Pterygota</taxon>
        <taxon>Neoptera</taxon>
        <taxon>Endopterygota</taxon>
        <taxon>Hymenoptera</taxon>
        <taxon>Apocrita</taxon>
        <taxon>Aculeata</taxon>
        <taxon>Apoidea</taxon>
        <taxon>Anthophila</taxon>
        <taxon>Apidae</taxon>
        <taxon>Melipona</taxon>
    </lineage>
</organism>
<feature type="region of interest" description="Disordered" evidence="1">
    <location>
        <begin position="114"/>
        <end position="140"/>
    </location>
</feature>
<reference evidence="2" key="1">
    <citation type="submission" date="2021-10" db="EMBL/GenBank/DDBJ databases">
        <title>Melipona bicolor Genome sequencing and assembly.</title>
        <authorList>
            <person name="Araujo N.S."/>
            <person name="Arias M.C."/>
        </authorList>
    </citation>
    <scope>NUCLEOTIDE SEQUENCE</scope>
    <source>
        <strain evidence="2">USP_2M_L1-L4_2017</strain>
        <tissue evidence="2">Whole body</tissue>
    </source>
</reference>
<evidence type="ECO:0000313" key="2">
    <source>
        <dbReference type="EMBL" id="KAK1132447.1"/>
    </source>
</evidence>
<keyword evidence="3" id="KW-1185">Reference proteome</keyword>
<accession>A0AA40G7D9</accession>
<comment type="caution">
    <text evidence="2">The sequence shown here is derived from an EMBL/GenBank/DDBJ whole genome shotgun (WGS) entry which is preliminary data.</text>
</comment>
<dbReference type="Proteomes" id="UP001177670">
    <property type="component" value="Unassembled WGS sequence"/>
</dbReference>
<evidence type="ECO:0000313" key="3">
    <source>
        <dbReference type="Proteomes" id="UP001177670"/>
    </source>
</evidence>
<protein>
    <submittedName>
        <fullName evidence="2">Uncharacterized protein</fullName>
    </submittedName>
</protein>
<feature type="compositionally biased region" description="Low complexity" evidence="1">
    <location>
        <begin position="47"/>
        <end position="61"/>
    </location>
</feature>
<name>A0AA40G7D9_9HYME</name>
<gene>
    <name evidence="2" type="ORF">K0M31_013833</name>
</gene>
<feature type="compositionally biased region" description="Basic and acidic residues" evidence="1">
    <location>
        <begin position="119"/>
        <end position="132"/>
    </location>
</feature>
<sequence>MMLRLLLALLEMQMPRRRERIDAAQNERVCAARLPGLHWATAPPPTRTALPTTDLTTATTRSSLAVREAPPPPDNDAEPRSPAATEREGKTRSRASYGHPLLGVAFRGFLGAVRGGRLNPRDRAPGSRDAGEPRNTPGEPRYVGYAEARAARTRGHLVRGHASVLTTDTTTADINSCQVVTPPITKIPTRDSNLSHKWIPILANKVTYSYGQFLHREGGKEKT</sequence>
<dbReference type="AlphaFoldDB" id="A0AA40G7D9"/>